<sequence length="181" mass="20412">MVLVYDDPTDLITFVSSGVPMRFTRFHIALVRSFTALSMIFNVFYPNLGNVFLVLLSSWPYKRKLMFSLVKMVMEYPVASFMEQSLFPIVPPIGSGLDFQASSVLQGSSSRLMVFSAFVAVFVAFQVTLDVTVQEDYKIVVRLIVVFWYDLYPSISRFINPLSCSASFGRFVSTLSGVELC</sequence>
<dbReference type="Gramene" id="ESQ29162">
    <property type="protein sequence ID" value="ESQ29162"/>
    <property type="gene ID" value="EUTSA_v10023912mg"/>
</dbReference>
<feature type="transmembrane region" description="Helical" evidence="1">
    <location>
        <begin position="139"/>
        <end position="160"/>
    </location>
</feature>
<protein>
    <submittedName>
        <fullName evidence="2">Uncharacterized protein</fullName>
    </submittedName>
</protein>
<evidence type="ECO:0000313" key="3">
    <source>
        <dbReference type="Proteomes" id="UP000030689"/>
    </source>
</evidence>
<organism evidence="2 3">
    <name type="scientific">Eutrema salsugineum</name>
    <name type="common">Saltwater cress</name>
    <name type="synonym">Sisymbrium salsugineum</name>
    <dbReference type="NCBI Taxonomy" id="72664"/>
    <lineage>
        <taxon>Eukaryota</taxon>
        <taxon>Viridiplantae</taxon>
        <taxon>Streptophyta</taxon>
        <taxon>Embryophyta</taxon>
        <taxon>Tracheophyta</taxon>
        <taxon>Spermatophyta</taxon>
        <taxon>Magnoliopsida</taxon>
        <taxon>eudicotyledons</taxon>
        <taxon>Gunneridae</taxon>
        <taxon>Pentapetalae</taxon>
        <taxon>rosids</taxon>
        <taxon>malvids</taxon>
        <taxon>Brassicales</taxon>
        <taxon>Brassicaceae</taxon>
        <taxon>Eutremeae</taxon>
        <taxon>Eutrema</taxon>
    </lineage>
</organism>
<keyword evidence="3" id="KW-1185">Reference proteome</keyword>
<proteinExistence type="predicted"/>
<evidence type="ECO:0000256" key="1">
    <source>
        <dbReference type="SAM" id="Phobius"/>
    </source>
</evidence>
<evidence type="ECO:0000313" key="2">
    <source>
        <dbReference type="EMBL" id="ESQ29162.1"/>
    </source>
</evidence>
<dbReference type="KEGG" id="eus:EUTSA_v10023912mg"/>
<keyword evidence="1" id="KW-1133">Transmembrane helix</keyword>
<dbReference type="AlphaFoldDB" id="V4KH40"/>
<keyword evidence="1" id="KW-0472">Membrane</keyword>
<dbReference type="Proteomes" id="UP000030689">
    <property type="component" value="Unassembled WGS sequence"/>
</dbReference>
<name>V4KH40_EUTSA</name>
<keyword evidence="1" id="KW-0812">Transmembrane</keyword>
<gene>
    <name evidence="2" type="ORF">EUTSA_v10023912mg</name>
</gene>
<feature type="transmembrane region" description="Helical" evidence="1">
    <location>
        <begin position="34"/>
        <end position="56"/>
    </location>
</feature>
<reference evidence="2 3" key="1">
    <citation type="journal article" date="2013" name="Front. Plant Sci.">
        <title>The Reference Genome of the Halophytic Plant Eutrema salsugineum.</title>
        <authorList>
            <person name="Yang R."/>
            <person name="Jarvis D.E."/>
            <person name="Chen H."/>
            <person name="Beilstein M.A."/>
            <person name="Grimwood J."/>
            <person name="Jenkins J."/>
            <person name="Shu S."/>
            <person name="Prochnik S."/>
            <person name="Xin M."/>
            <person name="Ma C."/>
            <person name="Schmutz J."/>
            <person name="Wing R.A."/>
            <person name="Mitchell-Olds T."/>
            <person name="Schumaker K.S."/>
            <person name="Wang X."/>
        </authorList>
    </citation>
    <scope>NUCLEOTIDE SEQUENCE [LARGE SCALE GENOMIC DNA]</scope>
</reference>
<accession>V4KH40</accession>
<dbReference type="EMBL" id="KI517881">
    <property type="protein sequence ID" value="ESQ29162.1"/>
    <property type="molecule type" value="Genomic_DNA"/>
</dbReference>
<feature type="transmembrane region" description="Helical" evidence="1">
    <location>
        <begin position="112"/>
        <end position="133"/>
    </location>
</feature>